<dbReference type="GeneID" id="85386665"/>
<reference evidence="1" key="1">
    <citation type="submission" date="2021-12" db="EMBL/GenBank/DDBJ databases">
        <title>Comparative genomics, transcriptomics and evolutionary studies reveal genomic signatures of adaptation to plant cell wall in hemibiotrophic fungi.</title>
        <authorList>
            <consortium name="DOE Joint Genome Institute"/>
            <person name="Baroncelli R."/>
            <person name="Diaz J.F."/>
            <person name="Benocci T."/>
            <person name="Peng M."/>
            <person name="Battaglia E."/>
            <person name="Haridas S."/>
            <person name="Andreopoulos W."/>
            <person name="Labutti K."/>
            <person name="Pangilinan J."/>
            <person name="Floch G.L."/>
            <person name="Makela M.R."/>
            <person name="Henrissat B."/>
            <person name="Grigoriev I.V."/>
            <person name="Crouch J.A."/>
            <person name="De Vries R.P."/>
            <person name="Sukno S.A."/>
            <person name="Thon M.R."/>
        </authorList>
    </citation>
    <scope>NUCLEOTIDE SEQUENCE</scope>
    <source>
        <strain evidence="1">CBS 112980</strain>
    </source>
</reference>
<sequence length="146" mass="15831">MSLTSRSPDSFLLFLKLPFSSSAKPGCRDLACVERFWRNMTNGLDFPPSHPQTLNCGVQKRGGRGSRPLVRIMTSPKPGPLGPGNIGSDCVSDATIRGTRSELRPQAILTTSAWSSLSKSETKLEAPKTGYTALIRGPRFGVRLNL</sequence>
<name>A0AAD8UL16_GLOAC</name>
<evidence type="ECO:0000313" key="2">
    <source>
        <dbReference type="Proteomes" id="UP001244207"/>
    </source>
</evidence>
<dbReference type="EMBL" id="JAHMHS010000064">
    <property type="protein sequence ID" value="KAK1723488.1"/>
    <property type="molecule type" value="Genomic_DNA"/>
</dbReference>
<protein>
    <submittedName>
        <fullName evidence="1">Uncharacterized protein</fullName>
    </submittedName>
</protein>
<dbReference type="AlphaFoldDB" id="A0AAD8UL16"/>
<accession>A0AAD8UL16</accession>
<evidence type="ECO:0000313" key="1">
    <source>
        <dbReference type="EMBL" id="KAK1723488.1"/>
    </source>
</evidence>
<keyword evidence="2" id="KW-1185">Reference proteome</keyword>
<proteinExistence type="predicted"/>
<dbReference type="RefSeq" id="XP_060363543.1">
    <property type="nucleotide sequence ID" value="XM_060502766.1"/>
</dbReference>
<dbReference type="Proteomes" id="UP001244207">
    <property type="component" value="Unassembled WGS sequence"/>
</dbReference>
<comment type="caution">
    <text evidence="1">The sequence shown here is derived from an EMBL/GenBank/DDBJ whole genome shotgun (WGS) entry which is preliminary data.</text>
</comment>
<organism evidence="1 2">
    <name type="scientific">Glomerella acutata</name>
    <name type="common">Colletotrichum acutatum</name>
    <dbReference type="NCBI Taxonomy" id="27357"/>
    <lineage>
        <taxon>Eukaryota</taxon>
        <taxon>Fungi</taxon>
        <taxon>Dikarya</taxon>
        <taxon>Ascomycota</taxon>
        <taxon>Pezizomycotina</taxon>
        <taxon>Sordariomycetes</taxon>
        <taxon>Hypocreomycetidae</taxon>
        <taxon>Glomerellales</taxon>
        <taxon>Glomerellaceae</taxon>
        <taxon>Colletotrichum</taxon>
        <taxon>Colletotrichum acutatum species complex</taxon>
    </lineage>
</organism>
<gene>
    <name evidence="1" type="ORF">BDZ83DRAFT_388600</name>
</gene>